<dbReference type="GO" id="GO:0003676">
    <property type="term" value="F:nucleic acid binding"/>
    <property type="evidence" value="ECO:0007669"/>
    <property type="project" value="InterPro"/>
</dbReference>
<comment type="caution">
    <text evidence="2">The sequence shown here is derived from an EMBL/GenBank/DDBJ whole genome shotgun (WGS) entry which is preliminary data.</text>
</comment>
<feature type="domain" description="Integrase catalytic" evidence="1">
    <location>
        <begin position="33"/>
        <end position="212"/>
    </location>
</feature>
<accession>A0AAP0C3D6</accession>
<evidence type="ECO:0000313" key="3">
    <source>
        <dbReference type="Proteomes" id="UP001418222"/>
    </source>
</evidence>
<dbReference type="PANTHER" id="PTHR37984">
    <property type="entry name" value="PROTEIN CBG26694"/>
    <property type="match status" value="1"/>
</dbReference>
<dbReference type="InterPro" id="IPR001584">
    <property type="entry name" value="Integrase_cat-core"/>
</dbReference>
<dbReference type="GO" id="GO:0015074">
    <property type="term" value="P:DNA integration"/>
    <property type="evidence" value="ECO:0007669"/>
    <property type="project" value="InterPro"/>
</dbReference>
<dbReference type="PANTHER" id="PTHR37984:SF5">
    <property type="entry name" value="PROTEIN NYNRIN-LIKE"/>
    <property type="match status" value="1"/>
</dbReference>
<organism evidence="2 3">
    <name type="scientific">Platanthera zijinensis</name>
    <dbReference type="NCBI Taxonomy" id="2320716"/>
    <lineage>
        <taxon>Eukaryota</taxon>
        <taxon>Viridiplantae</taxon>
        <taxon>Streptophyta</taxon>
        <taxon>Embryophyta</taxon>
        <taxon>Tracheophyta</taxon>
        <taxon>Spermatophyta</taxon>
        <taxon>Magnoliopsida</taxon>
        <taxon>Liliopsida</taxon>
        <taxon>Asparagales</taxon>
        <taxon>Orchidaceae</taxon>
        <taxon>Orchidoideae</taxon>
        <taxon>Orchideae</taxon>
        <taxon>Orchidinae</taxon>
        <taxon>Platanthera</taxon>
    </lineage>
</organism>
<dbReference type="InterPro" id="IPR036397">
    <property type="entry name" value="RNaseH_sf"/>
</dbReference>
<dbReference type="Pfam" id="PF00665">
    <property type="entry name" value="rve"/>
    <property type="match status" value="1"/>
</dbReference>
<dbReference type="Gene3D" id="3.30.420.10">
    <property type="entry name" value="Ribonuclease H-like superfamily/Ribonuclease H"/>
    <property type="match status" value="1"/>
</dbReference>
<protein>
    <recommendedName>
        <fullName evidence="1">Integrase catalytic domain-containing protein</fullName>
    </recommendedName>
</protein>
<gene>
    <name evidence="2" type="ORF">KSP39_PZI000272</name>
</gene>
<proteinExistence type="predicted"/>
<dbReference type="SUPFAM" id="SSF53098">
    <property type="entry name" value="Ribonuclease H-like"/>
    <property type="match status" value="1"/>
</dbReference>
<name>A0AAP0C3D6_9ASPA</name>
<keyword evidence="3" id="KW-1185">Reference proteome</keyword>
<dbReference type="Proteomes" id="UP001418222">
    <property type="component" value="Unassembled WGS sequence"/>
</dbReference>
<evidence type="ECO:0000259" key="1">
    <source>
        <dbReference type="PROSITE" id="PS50994"/>
    </source>
</evidence>
<dbReference type="EMBL" id="JBBWWQ010000001">
    <property type="protein sequence ID" value="KAK8957146.1"/>
    <property type="molecule type" value="Genomic_DNA"/>
</dbReference>
<dbReference type="PROSITE" id="PS50994">
    <property type="entry name" value="INTEGRASE"/>
    <property type="match status" value="1"/>
</dbReference>
<dbReference type="InterPro" id="IPR012337">
    <property type="entry name" value="RNaseH-like_sf"/>
</dbReference>
<dbReference type="AlphaFoldDB" id="A0AAP0C3D6"/>
<evidence type="ECO:0000313" key="2">
    <source>
        <dbReference type="EMBL" id="KAK8957146.1"/>
    </source>
</evidence>
<dbReference type="InterPro" id="IPR050951">
    <property type="entry name" value="Retrovirus_Pol_polyprotein"/>
</dbReference>
<reference evidence="2 3" key="1">
    <citation type="journal article" date="2022" name="Nat. Plants">
        <title>Genomes of leafy and leafless Platanthera orchids illuminate the evolution of mycoheterotrophy.</title>
        <authorList>
            <person name="Li M.H."/>
            <person name="Liu K.W."/>
            <person name="Li Z."/>
            <person name="Lu H.C."/>
            <person name="Ye Q.L."/>
            <person name="Zhang D."/>
            <person name="Wang J.Y."/>
            <person name="Li Y.F."/>
            <person name="Zhong Z.M."/>
            <person name="Liu X."/>
            <person name="Yu X."/>
            <person name="Liu D.K."/>
            <person name="Tu X.D."/>
            <person name="Liu B."/>
            <person name="Hao Y."/>
            <person name="Liao X.Y."/>
            <person name="Jiang Y.T."/>
            <person name="Sun W.H."/>
            <person name="Chen J."/>
            <person name="Chen Y.Q."/>
            <person name="Ai Y."/>
            <person name="Zhai J.W."/>
            <person name="Wu S.S."/>
            <person name="Zhou Z."/>
            <person name="Hsiao Y.Y."/>
            <person name="Wu W.L."/>
            <person name="Chen Y.Y."/>
            <person name="Lin Y.F."/>
            <person name="Hsu J.L."/>
            <person name="Li C.Y."/>
            <person name="Wang Z.W."/>
            <person name="Zhao X."/>
            <person name="Zhong W.Y."/>
            <person name="Ma X.K."/>
            <person name="Ma L."/>
            <person name="Huang J."/>
            <person name="Chen G.Z."/>
            <person name="Huang M.Z."/>
            <person name="Huang L."/>
            <person name="Peng D.H."/>
            <person name="Luo Y.B."/>
            <person name="Zou S.Q."/>
            <person name="Chen S.P."/>
            <person name="Lan S."/>
            <person name="Tsai W.C."/>
            <person name="Van de Peer Y."/>
            <person name="Liu Z.J."/>
        </authorList>
    </citation>
    <scope>NUCLEOTIDE SEQUENCE [LARGE SCALE GENOMIC DNA]</scope>
    <source>
        <strain evidence="2">Lor287</strain>
    </source>
</reference>
<sequence>MKKNAAELVQKCKSCQLHANMSHQPLVALTALQGAWPFAQWGIDILGPLPVVSGQRKFIIMAIDYFTKWVEVEPLAKITEENAKQFVWKNIICRFGIPAIIIADNGTQFTGKSFTKLCEDLKINLRHTIVAHPQANGQIKVTNRTILKCLKTRLEEAGGSGSMRSPTYYGHTVPQRELQPVRHLTTYASGVRRSSRSTSTYQAPAWKPSTQTKMKICSEKTWTS</sequence>